<keyword evidence="4" id="KW-1185">Reference proteome</keyword>
<protein>
    <submittedName>
        <fullName evidence="3">Acetyl esterase/lipase</fullName>
    </submittedName>
</protein>
<dbReference type="Gene3D" id="3.40.50.1820">
    <property type="entry name" value="alpha/beta hydrolase"/>
    <property type="match status" value="1"/>
</dbReference>
<evidence type="ECO:0000313" key="3">
    <source>
        <dbReference type="EMBL" id="SHF67844.1"/>
    </source>
</evidence>
<dbReference type="Proteomes" id="UP000184088">
    <property type="component" value="Unassembled WGS sequence"/>
</dbReference>
<proteinExistence type="predicted"/>
<evidence type="ECO:0000259" key="2">
    <source>
        <dbReference type="Pfam" id="PF20434"/>
    </source>
</evidence>
<sequence length="266" mass="29897">MAENTRIFLWENDAPGAMGNDLEDRPNLVPYLIDSDKPAGTVIVFPGGGYTIRAEHEGEPIARWINTLGLHAFVLNYRVKPYKYPYILMDAQRAIRLIRYHAREWNIDPGKIGVLGFSAGGHLASSVGTHYDSGIPDAPDPIDRMGCRPDVMVLCYPVITFGDYRHDWSMRTFLGDNPSEELQKLFSNELQVTPDTPPTFLWHTANDDGVPVENSLLFASALSKNKVPFELHIYETGPHGLGLAQEDPHISTWTKLCGEWLKKHLQ</sequence>
<feature type="domain" description="BD-FAE-like" evidence="2">
    <location>
        <begin position="36"/>
        <end position="222"/>
    </location>
</feature>
<name>A0A1M5DLU0_9THEO</name>
<dbReference type="EMBL" id="FQVH01000037">
    <property type="protein sequence ID" value="SHF67844.1"/>
    <property type="molecule type" value="Genomic_DNA"/>
</dbReference>
<dbReference type="GO" id="GO:0016787">
    <property type="term" value="F:hydrolase activity"/>
    <property type="evidence" value="ECO:0007669"/>
    <property type="project" value="UniProtKB-KW"/>
</dbReference>
<dbReference type="AlphaFoldDB" id="A0A1M5DLU0"/>
<dbReference type="RefSeq" id="WP_073345668.1">
    <property type="nucleotide sequence ID" value="NZ_FQVH01000037.1"/>
</dbReference>
<accession>A0A1M5DLU0</accession>
<dbReference type="SUPFAM" id="SSF53474">
    <property type="entry name" value="alpha/beta-Hydrolases"/>
    <property type="match status" value="1"/>
</dbReference>
<gene>
    <name evidence="3" type="ORF">SAMN02746089_02368</name>
</gene>
<evidence type="ECO:0000313" key="4">
    <source>
        <dbReference type="Proteomes" id="UP000184088"/>
    </source>
</evidence>
<dbReference type="Pfam" id="PF20434">
    <property type="entry name" value="BD-FAE"/>
    <property type="match status" value="1"/>
</dbReference>
<evidence type="ECO:0000256" key="1">
    <source>
        <dbReference type="ARBA" id="ARBA00022801"/>
    </source>
</evidence>
<dbReference type="InterPro" id="IPR029058">
    <property type="entry name" value="AB_hydrolase_fold"/>
</dbReference>
<dbReference type="InterPro" id="IPR050300">
    <property type="entry name" value="GDXG_lipolytic_enzyme"/>
</dbReference>
<reference evidence="3 4" key="1">
    <citation type="submission" date="2016-11" db="EMBL/GenBank/DDBJ databases">
        <authorList>
            <person name="Jaros S."/>
            <person name="Januszkiewicz K."/>
            <person name="Wedrychowicz H."/>
        </authorList>
    </citation>
    <scope>NUCLEOTIDE SEQUENCE [LARGE SCALE GENOMIC DNA]</scope>
    <source>
        <strain evidence="3 4">DSM 17918</strain>
    </source>
</reference>
<dbReference type="PANTHER" id="PTHR48081">
    <property type="entry name" value="AB HYDROLASE SUPERFAMILY PROTEIN C4A8.06C"/>
    <property type="match status" value="1"/>
</dbReference>
<keyword evidence="1" id="KW-0378">Hydrolase</keyword>
<dbReference type="STRING" id="1121256.SAMN02746089_02368"/>
<organism evidence="3 4">
    <name type="scientific">Caldanaerobius fijiensis DSM 17918</name>
    <dbReference type="NCBI Taxonomy" id="1121256"/>
    <lineage>
        <taxon>Bacteria</taxon>
        <taxon>Bacillati</taxon>
        <taxon>Bacillota</taxon>
        <taxon>Clostridia</taxon>
        <taxon>Thermoanaerobacterales</taxon>
        <taxon>Thermoanaerobacteraceae</taxon>
        <taxon>Caldanaerobius</taxon>
    </lineage>
</organism>
<dbReference type="PANTHER" id="PTHR48081:SF6">
    <property type="entry name" value="PEPTIDASE S9 PROLYL OLIGOPEPTIDASE CATALYTIC DOMAIN-CONTAINING PROTEIN"/>
    <property type="match status" value="1"/>
</dbReference>
<dbReference type="InterPro" id="IPR049492">
    <property type="entry name" value="BD-FAE-like_dom"/>
</dbReference>